<accession>A0ABV8S6P0</accession>
<evidence type="ECO:0008006" key="3">
    <source>
        <dbReference type="Google" id="ProtNLM"/>
    </source>
</evidence>
<name>A0ABV8S6P0_9BACL</name>
<evidence type="ECO:0000313" key="1">
    <source>
        <dbReference type="EMBL" id="MFC4302523.1"/>
    </source>
</evidence>
<reference evidence="2" key="1">
    <citation type="journal article" date="2019" name="Int. J. Syst. Evol. Microbiol.">
        <title>The Global Catalogue of Microorganisms (GCM) 10K type strain sequencing project: providing services to taxonomists for standard genome sequencing and annotation.</title>
        <authorList>
            <consortium name="The Broad Institute Genomics Platform"/>
            <consortium name="The Broad Institute Genome Sequencing Center for Infectious Disease"/>
            <person name="Wu L."/>
            <person name="Ma J."/>
        </authorList>
    </citation>
    <scope>NUCLEOTIDE SEQUENCE [LARGE SCALE GENOMIC DNA]</scope>
    <source>
        <strain evidence="2">CGMCC 4.1641</strain>
    </source>
</reference>
<comment type="caution">
    <text evidence="1">The sequence shown here is derived from an EMBL/GenBank/DDBJ whole genome shotgun (WGS) entry which is preliminary data.</text>
</comment>
<dbReference type="RefSeq" id="WP_204600610.1">
    <property type="nucleotide sequence ID" value="NZ_JBHSED010000003.1"/>
</dbReference>
<protein>
    <recommendedName>
        <fullName evidence="3">Heparinase II/III-like protein</fullName>
    </recommendedName>
</protein>
<dbReference type="EMBL" id="JBHSED010000003">
    <property type="protein sequence ID" value="MFC4302523.1"/>
    <property type="molecule type" value="Genomic_DNA"/>
</dbReference>
<gene>
    <name evidence="1" type="ORF">ACFO1S_03600</name>
</gene>
<evidence type="ECO:0000313" key="2">
    <source>
        <dbReference type="Proteomes" id="UP001595755"/>
    </source>
</evidence>
<proteinExistence type="predicted"/>
<organism evidence="1 2">
    <name type="scientific">Cohnella boryungensis</name>
    <dbReference type="NCBI Taxonomy" id="768479"/>
    <lineage>
        <taxon>Bacteria</taxon>
        <taxon>Bacillati</taxon>
        <taxon>Bacillota</taxon>
        <taxon>Bacilli</taxon>
        <taxon>Bacillales</taxon>
        <taxon>Paenibacillaceae</taxon>
        <taxon>Cohnella</taxon>
    </lineage>
</organism>
<keyword evidence="2" id="KW-1185">Reference proteome</keyword>
<dbReference type="Proteomes" id="UP001595755">
    <property type="component" value="Unassembled WGS sequence"/>
</dbReference>
<sequence>MNAQAVGHEELLELIRLQEGKLAEEWPRMLKEQETGTKMRVQGEELHRLMLMLVLYCQPKSAYYRDRELISMMERMAQAFLNTQLPSGNVTLYFCNIDSPPDTAFTTHLAATLAQLALRDGGPEAAKVTDTLLEFLRRASPALLRGGIHTPNHRWVMASALAKLEQLFGGDEYRRRAFEFLNEGLDITEYGEWTERSNAFYNAICSYYLYTVGLVFDHKPAMEAASRTLRMMCYLMHPGDTIVTEYSGRQDLGLICRMDDRYYVAYHLFASYDQDPTLAAMAKVANRTAPRGSLTLLHWMLEPERMQLPDTVAELSDSYTVLFGEGNRARVPDRVPYVGPLVKHPHGAAVLRHRQGKLSITAMAGQPDSLYLQYGEARMFGMKLGVGWFGVGAAAFPGIAKLAEDLYRMEIELEGCYFGPLADEYTKPANGSYVDMPNHLRERVGVVKMTVAMELRLLEDGMDVRVVSDDPRGLYLQAVCVFDEGGALTGEGLVDTGRATKRLSHGGALFRAGNDCIRVEGGAHEHDETTMRNDPINPYAINMTVNWITPADAWLRFRCFTEGDE</sequence>